<name>X4ZZM0_9BACL</name>
<keyword evidence="7" id="KW-1185">Reference proteome</keyword>
<dbReference type="PATRIC" id="fig|1268072.3.peg.2794"/>
<keyword evidence="2" id="KW-1003">Cell membrane</keyword>
<evidence type="ECO:0000256" key="5">
    <source>
        <dbReference type="ARBA" id="ARBA00023136"/>
    </source>
</evidence>
<dbReference type="RefSeq" id="WP_025335128.1">
    <property type="nucleotide sequence ID" value="NZ_CP004078.1"/>
</dbReference>
<keyword evidence="5" id="KW-0472">Membrane</keyword>
<reference evidence="6 7" key="1">
    <citation type="journal article" date="2014" name="PLoS Genet.">
        <title>Comparative Genomic Analysis of N2-Fixing and Non-N2-Fixing Paenibacillus spp.: Organization, Evolution and Expression of the Nitrogen Fixation Genes.</title>
        <authorList>
            <person name="Xie J.B."/>
            <person name="Du Z."/>
            <person name="Bai L."/>
            <person name="Tian C."/>
            <person name="Zhang Y."/>
            <person name="Xie J.Y."/>
            <person name="Wang T."/>
            <person name="Liu X."/>
            <person name="Chen X."/>
            <person name="Cheng Q."/>
            <person name="Chen S."/>
            <person name="Li J."/>
        </authorList>
    </citation>
    <scope>NUCLEOTIDE SEQUENCE [LARGE SCALE GENOMIC DNA]</scope>
    <source>
        <strain evidence="6 7">T27</strain>
    </source>
</reference>
<gene>
    <name evidence="6" type="ORF">PSAB_13500</name>
</gene>
<evidence type="ECO:0000256" key="2">
    <source>
        <dbReference type="ARBA" id="ARBA00022475"/>
    </source>
</evidence>
<protein>
    <submittedName>
        <fullName evidence="6">Dihydrodipicolinate reductase</fullName>
    </submittedName>
</protein>
<sequence>MFTVSSIVMYMGATVLLILIPGPDLIFAVTQGAANGRRAGVYTAAGLAAGNIVHTLEITIMDTRHYK</sequence>
<dbReference type="KEGG" id="psab:PSAB_13500"/>
<dbReference type="GO" id="GO:0005886">
    <property type="term" value="C:plasma membrane"/>
    <property type="evidence" value="ECO:0007669"/>
    <property type="project" value="UniProtKB-SubCell"/>
</dbReference>
<dbReference type="OrthoDB" id="9784202at2"/>
<dbReference type="STRING" id="1268072.PSAB_13500"/>
<evidence type="ECO:0000313" key="6">
    <source>
        <dbReference type="EMBL" id="AHV97618.1"/>
    </source>
</evidence>
<accession>X4ZZM0</accession>
<dbReference type="GO" id="GO:0006865">
    <property type="term" value="P:amino acid transport"/>
    <property type="evidence" value="ECO:0007669"/>
    <property type="project" value="InterPro"/>
</dbReference>
<dbReference type="InterPro" id="IPR001123">
    <property type="entry name" value="LeuE-type"/>
</dbReference>
<keyword evidence="3" id="KW-0812">Transmembrane</keyword>
<evidence type="ECO:0000256" key="1">
    <source>
        <dbReference type="ARBA" id="ARBA00004651"/>
    </source>
</evidence>
<dbReference type="Pfam" id="PF01810">
    <property type="entry name" value="LysE"/>
    <property type="match status" value="1"/>
</dbReference>
<evidence type="ECO:0000256" key="4">
    <source>
        <dbReference type="ARBA" id="ARBA00022989"/>
    </source>
</evidence>
<dbReference type="eggNOG" id="COG1280">
    <property type="taxonomic scope" value="Bacteria"/>
</dbReference>
<dbReference type="HOGENOM" id="CLU_2808430_0_0_9"/>
<dbReference type="EMBL" id="CP004078">
    <property type="protein sequence ID" value="AHV97618.1"/>
    <property type="molecule type" value="Genomic_DNA"/>
</dbReference>
<comment type="subcellular location">
    <subcellularLocation>
        <location evidence="1">Cell membrane</location>
        <topology evidence="1">Multi-pass membrane protein</topology>
    </subcellularLocation>
</comment>
<keyword evidence="4" id="KW-1133">Transmembrane helix</keyword>
<dbReference type="AlphaFoldDB" id="X4ZZM0"/>
<organism evidence="6 7">
    <name type="scientific">Paenibacillus sabinae T27</name>
    <dbReference type="NCBI Taxonomy" id="1268072"/>
    <lineage>
        <taxon>Bacteria</taxon>
        <taxon>Bacillati</taxon>
        <taxon>Bacillota</taxon>
        <taxon>Bacilli</taxon>
        <taxon>Bacillales</taxon>
        <taxon>Paenibacillaceae</taxon>
        <taxon>Paenibacillus</taxon>
    </lineage>
</organism>
<proteinExistence type="predicted"/>
<dbReference type="Proteomes" id="UP000019772">
    <property type="component" value="Chromosome"/>
</dbReference>
<evidence type="ECO:0000256" key="3">
    <source>
        <dbReference type="ARBA" id="ARBA00022692"/>
    </source>
</evidence>
<evidence type="ECO:0000313" key="7">
    <source>
        <dbReference type="Proteomes" id="UP000019772"/>
    </source>
</evidence>